<dbReference type="Proteomes" id="UP000085678">
    <property type="component" value="Unplaced"/>
</dbReference>
<evidence type="ECO:0000313" key="6">
    <source>
        <dbReference type="RefSeq" id="XP_013417262.1"/>
    </source>
</evidence>
<protein>
    <submittedName>
        <fullName evidence="6">Protein FAM207A isoform X1</fullName>
    </submittedName>
</protein>
<dbReference type="GO" id="GO:0000462">
    <property type="term" value="P:maturation of SSU-rRNA from tricistronic rRNA transcript (SSU-rRNA, 5.8S rRNA, LSU-rRNA)"/>
    <property type="evidence" value="ECO:0007669"/>
    <property type="project" value="InterPro"/>
</dbReference>
<dbReference type="FunCoup" id="A0A1S3K409">
    <property type="interactions" value="926"/>
</dbReference>
<dbReference type="RefSeq" id="XP_013417262.1">
    <property type="nucleotide sequence ID" value="XM_013561808.1"/>
</dbReference>
<dbReference type="Pfam" id="PF15341">
    <property type="entry name" value="SLX9"/>
    <property type="match status" value="1"/>
</dbReference>
<comment type="similarity">
    <text evidence="2">Belongs to the SLX9 family.</text>
</comment>
<dbReference type="OrthoDB" id="18703at2759"/>
<comment type="subcellular location">
    <subcellularLocation>
        <location evidence="1">Nucleus</location>
        <location evidence="1">Nucleolus</location>
    </subcellularLocation>
</comment>
<feature type="region of interest" description="Disordered" evidence="4">
    <location>
        <begin position="164"/>
        <end position="192"/>
    </location>
</feature>
<proteinExistence type="inferred from homology"/>
<dbReference type="InParanoid" id="A0A1S3K409"/>
<feature type="region of interest" description="Disordered" evidence="4">
    <location>
        <begin position="37"/>
        <end position="65"/>
    </location>
</feature>
<name>A0A1S3K409_LINAN</name>
<dbReference type="KEGG" id="lak:106178579"/>
<sequence length="233" mass="26955">MCTGSCAYHKRGFGINDKRTDTMGKVKRLRQKFHNAAVKSKDTATDKVSTEERDQNEPFSPVFPSEGLFSGIQIPDGVLKQQLPDDFDTRSAITTKSLKGLQLKKKDKKKLRHEIWLQKVDAIQSAKKKMKEKKKRERNPIVGDMMQLEETLPTLELLLKGDQAPKAEQNKRSSITCKKNKGIQKEKTRRRQMQEDMNLFKQVLRHPAYMEKPGDTMLEHLQNKLKQEEDMDT</sequence>
<organism evidence="5 6">
    <name type="scientific">Lingula anatina</name>
    <name type="common">Brachiopod</name>
    <name type="synonym">Lingula unguis</name>
    <dbReference type="NCBI Taxonomy" id="7574"/>
    <lineage>
        <taxon>Eukaryota</taxon>
        <taxon>Metazoa</taxon>
        <taxon>Spiralia</taxon>
        <taxon>Lophotrochozoa</taxon>
        <taxon>Brachiopoda</taxon>
        <taxon>Linguliformea</taxon>
        <taxon>Lingulata</taxon>
        <taxon>Lingulida</taxon>
        <taxon>Linguloidea</taxon>
        <taxon>Lingulidae</taxon>
        <taxon>Lingula</taxon>
    </lineage>
</organism>
<evidence type="ECO:0000256" key="4">
    <source>
        <dbReference type="SAM" id="MobiDB-lite"/>
    </source>
</evidence>
<accession>A0A1S3K409</accession>
<dbReference type="PANTHER" id="PTHR31109:SF2">
    <property type="entry name" value="RIBOSOME BIOGENESIS PROTEIN SLX9 HOMOLOG"/>
    <property type="match status" value="1"/>
</dbReference>
<evidence type="ECO:0000313" key="5">
    <source>
        <dbReference type="Proteomes" id="UP000085678"/>
    </source>
</evidence>
<feature type="compositionally biased region" description="Basic residues" evidence="4">
    <location>
        <begin position="178"/>
        <end position="191"/>
    </location>
</feature>
<keyword evidence="5" id="KW-1185">Reference proteome</keyword>
<dbReference type="GO" id="GO:0030686">
    <property type="term" value="C:90S preribosome"/>
    <property type="evidence" value="ECO:0007669"/>
    <property type="project" value="InterPro"/>
</dbReference>
<dbReference type="InterPro" id="IPR028160">
    <property type="entry name" value="Slx9-like"/>
</dbReference>
<dbReference type="GeneID" id="106178579"/>
<feature type="compositionally biased region" description="Basic and acidic residues" evidence="4">
    <location>
        <begin position="39"/>
        <end position="56"/>
    </location>
</feature>
<evidence type="ECO:0000256" key="2">
    <source>
        <dbReference type="ARBA" id="ARBA00011022"/>
    </source>
</evidence>
<dbReference type="GO" id="GO:0005730">
    <property type="term" value="C:nucleolus"/>
    <property type="evidence" value="ECO:0007669"/>
    <property type="project" value="UniProtKB-SubCell"/>
</dbReference>
<gene>
    <name evidence="6" type="primary">LOC106178579</name>
</gene>
<feature type="region of interest" description="Disordered" evidence="4">
    <location>
        <begin position="211"/>
        <end position="233"/>
    </location>
</feature>
<dbReference type="AlphaFoldDB" id="A0A1S3K409"/>
<reference evidence="6" key="1">
    <citation type="submission" date="2025-08" db="UniProtKB">
        <authorList>
            <consortium name="RefSeq"/>
        </authorList>
    </citation>
    <scope>IDENTIFICATION</scope>
    <source>
        <tissue evidence="6">Gonads</tissue>
    </source>
</reference>
<keyword evidence="3" id="KW-0539">Nucleus</keyword>
<evidence type="ECO:0000256" key="3">
    <source>
        <dbReference type="ARBA" id="ARBA00023242"/>
    </source>
</evidence>
<dbReference type="PANTHER" id="PTHR31109">
    <property type="entry name" value="PROTEIN FAM207A"/>
    <property type="match status" value="1"/>
</dbReference>
<dbReference type="GO" id="GO:0030688">
    <property type="term" value="C:preribosome, small subunit precursor"/>
    <property type="evidence" value="ECO:0007669"/>
    <property type="project" value="InterPro"/>
</dbReference>
<evidence type="ECO:0000256" key="1">
    <source>
        <dbReference type="ARBA" id="ARBA00004604"/>
    </source>
</evidence>